<evidence type="ECO:0000313" key="2">
    <source>
        <dbReference type="EMBL" id="SHL59762.1"/>
    </source>
</evidence>
<dbReference type="RefSeq" id="WP_073286838.1">
    <property type="nucleotide sequence ID" value="NZ_FRAS01000017.1"/>
</dbReference>
<gene>
    <name evidence="2" type="ORF">SAMN02746009_03043</name>
</gene>
<feature type="chain" id="PRO_5012206841" description="Glyoxalase-like domain-containing protein" evidence="1">
    <location>
        <begin position="23"/>
        <end position="186"/>
    </location>
</feature>
<accession>A0A1M7BXM3</accession>
<dbReference type="Proteomes" id="UP000183947">
    <property type="component" value="Unassembled WGS sequence"/>
</dbReference>
<name>A0A1M7BXM3_9BACT</name>
<reference evidence="3" key="1">
    <citation type="submission" date="2016-11" db="EMBL/GenBank/DDBJ databases">
        <authorList>
            <person name="Varghese N."/>
            <person name="Submissions S."/>
        </authorList>
    </citation>
    <scope>NUCLEOTIDE SEQUENCE [LARGE SCALE GENOMIC DNA]</scope>
    <source>
        <strain evidence="3">DSM 18569</strain>
    </source>
</reference>
<proteinExistence type="predicted"/>
<evidence type="ECO:0000256" key="1">
    <source>
        <dbReference type="SAM" id="SignalP"/>
    </source>
</evidence>
<dbReference type="AlphaFoldDB" id="A0A1M7BXM3"/>
<evidence type="ECO:0000313" key="3">
    <source>
        <dbReference type="Proteomes" id="UP000183947"/>
    </source>
</evidence>
<dbReference type="EMBL" id="FRAS01000017">
    <property type="protein sequence ID" value="SHL59762.1"/>
    <property type="molecule type" value="Genomic_DNA"/>
</dbReference>
<sequence length="186" mass="20657">MKSALSVFLLLLCPACCSLLRAQSTPVPKAAASFSVQKTVVYPVRDPARLPVAIAWYTAFFGKQPARVEQALPYPRAVYQIDGVEVRLETDPRFLQLKEPVFYWMLPTPKDVESKFNALHTDPANRFEGGLFRKVRRIEDSPTDKTLSRAAPGAVNQVSGFIAIDPEGNQVGVINNPVYPPKIDEQ</sequence>
<organism evidence="2 3">
    <name type="scientific">Hymenobacter psychrotolerans DSM 18569</name>
    <dbReference type="NCBI Taxonomy" id="1121959"/>
    <lineage>
        <taxon>Bacteria</taxon>
        <taxon>Pseudomonadati</taxon>
        <taxon>Bacteroidota</taxon>
        <taxon>Cytophagia</taxon>
        <taxon>Cytophagales</taxon>
        <taxon>Hymenobacteraceae</taxon>
        <taxon>Hymenobacter</taxon>
    </lineage>
</organism>
<keyword evidence="1" id="KW-0732">Signal</keyword>
<dbReference type="STRING" id="1121959.SAMN02746009_03043"/>
<protein>
    <recommendedName>
        <fullName evidence="4">Glyoxalase-like domain-containing protein</fullName>
    </recommendedName>
</protein>
<feature type="signal peptide" evidence="1">
    <location>
        <begin position="1"/>
        <end position="22"/>
    </location>
</feature>
<evidence type="ECO:0008006" key="4">
    <source>
        <dbReference type="Google" id="ProtNLM"/>
    </source>
</evidence>
<keyword evidence="3" id="KW-1185">Reference proteome</keyword>
<dbReference type="OrthoDB" id="4548523at2"/>